<name>A0A432M7D8_9GAMM</name>
<evidence type="ECO:0000313" key="2">
    <source>
        <dbReference type="Proteomes" id="UP000274358"/>
    </source>
</evidence>
<comment type="caution">
    <text evidence="1">The sequence shown here is derived from an EMBL/GenBank/DDBJ whole genome shotgun (WGS) entry which is preliminary data.</text>
</comment>
<protein>
    <submittedName>
        <fullName evidence="1">DUF1045 domain-containing protein</fullName>
    </submittedName>
</protein>
<dbReference type="OrthoDB" id="5801437at2"/>
<dbReference type="InterPro" id="IPR009389">
    <property type="entry name" value="DUF1045"/>
</dbReference>
<reference evidence="1 2" key="1">
    <citation type="submission" date="2018-12" db="EMBL/GenBank/DDBJ databases">
        <title>Dyella dinghuensis sp. nov. DHOA06 and Dyella choica sp. nov. 4M-K27, isolated from forest soil.</title>
        <authorList>
            <person name="Qiu L.-H."/>
            <person name="Gao Z.-H."/>
        </authorList>
    </citation>
    <scope>NUCLEOTIDE SEQUENCE [LARGE SCALE GENOMIC DNA]</scope>
    <source>
        <strain evidence="1 2">4M-K27</strain>
    </source>
</reference>
<dbReference type="EMBL" id="RYYV01000006">
    <property type="protein sequence ID" value="RUL76075.1"/>
    <property type="molecule type" value="Genomic_DNA"/>
</dbReference>
<dbReference type="Gene3D" id="3.90.1140.10">
    <property type="entry name" value="Cyclic phosphodiesterase"/>
    <property type="match status" value="1"/>
</dbReference>
<sequence length="218" mass="24775">MRYAVYFCPVAGSELDAFGREWLSTREISGLAAERLHELMGNVRRYGWHATLCAPFALNEQGSYDELRRHVAEIAQRNQAFELSLHLQQLAGFLALRPSGNKADINQLAEQCARRLNSLRAPTTEAAWQRRAAKLDATELALYQQFGYPYVLDRYRFHMTLSARASEEEERALRAWLSPRVANLPPTCIDALTICRETEPGQPFEPFERFALDAGIDA</sequence>
<dbReference type="AlphaFoldDB" id="A0A432M7D8"/>
<accession>A0A432M7D8</accession>
<evidence type="ECO:0000313" key="1">
    <source>
        <dbReference type="EMBL" id="RUL76075.1"/>
    </source>
</evidence>
<proteinExistence type="predicted"/>
<organism evidence="1 2">
    <name type="scientific">Dyella choica</name>
    <dbReference type="NCBI Taxonomy" id="1927959"/>
    <lineage>
        <taxon>Bacteria</taxon>
        <taxon>Pseudomonadati</taxon>
        <taxon>Pseudomonadota</taxon>
        <taxon>Gammaproteobacteria</taxon>
        <taxon>Lysobacterales</taxon>
        <taxon>Rhodanobacteraceae</taxon>
        <taxon>Dyella</taxon>
    </lineage>
</organism>
<dbReference type="RefSeq" id="WP_126684639.1">
    <property type="nucleotide sequence ID" value="NZ_RYYV01000006.1"/>
</dbReference>
<gene>
    <name evidence="1" type="ORF">EKH80_10195</name>
</gene>
<dbReference type="Pfam" id="PF06299">
    <property type="entry name" value="DUF1045"/>
    <property type="match status" value="1"/>
</dbReference>
<keyword evidence="2" id="KW-1185">Reference proteome</keyword>
<dbReference type="Proteomes" id="UP000274358">
    <property type="component" value="Unassembled WGS sequence"/>
</dbReference>